<feature type="compositionally biased region" description="Basic and acidic residues" evidence="8">
    <location>
        <begin position="967"/>
        <end position="987"/>
    </location>
</feature>
<feature type="compositionally biased region" description="Gly residues" evidence="8">
    <location>
        <begin position="1985"/>
        <end position="1997"/>
    </location>
</feature>
<accession>A0A150GWX6</accession>
<feature type="coiled-coil region" evidence="7">
    <location>
        <begin position="1386"/>
        <end position="1449"/>
    </location>
</feature>
<name>A0A150GWX6_GONPE</name>
<feature type="region of interest" description="Disordered" evidence="8">
    <location>
        <begin position="1669"/>
        <end position="1725"/>
    </location>
</feature>
<feature type="region of interest" description="Disordered" evidence="8">
    <location>
        <begin position="365"/>
        <end position="390"/>
    </location>
</feature>
<evidence type="ECO:0000256" key="3">
    <source>
        <dbReference type="ARBA" id="ARBA00022771"/>
    </source>
</evidence>
<dbReference type="InterPro" id="IPR027417">
    <property type="entry name" value="P-loop_NTPase"/>
</dbReference>
<dbReference type="EMBL" id="LSYV01000006">
    <property type="protein sequence ID" value="KXZ54387.1"/>
    <property type="molecule type" value="Genomic_DNA"/>
</dbReference>
<dbReference type="InterPro" id="IPR052583">
    <property type="entry name" value="ATP-helicase/E3_Ub-Ligase"/>
</dbReference>
<protein>
    <recommendedName>
        <fullName evidence="9">RING-type domain-containing protein</fullName>
    </recommendedName>
</protein>
<keyword evidence="7" id="KW-0175">Coiled coil</keyword>
<feature type="compositionally biased region" description="Low complexity" evidence="8">
    <location>
        <begin position="947"/>
        <end position="966"/>
    </location>
</feature>
<gene>
    <name evidence="10" type="ORF">GPECTOR_5g465</name>
</gene>
<feature type="region of interest" description="Disordered" evidence="8">
    <location>
        <begin position="183"/>
        <end position="292"/>
    </location>
</feature>
<keyword evidence="2" id="KW-0479">Metal-binding</keyword>
<dbReference type="GO" id="GO:0008270">
    <property type="term" value="F:zinc ion binding"/>
    <property type="evidence" value="ECO:0007669"/>
    <property type="project" value="UniProtKB-KW"/>
</dbReference>
<dbReference type="Pfam" id="PF13445">
    <property type="entry name" value="zf-RING_UBOX"/>
    <property type="match status" value="1"/>
</dbReference>
<dbReference type="CDD" id="cd18793">
    <property type="entry name" value="SF2_C_SNF"/>
    <property type="match status" value="1"/>
</dbReference>
<organism evidence="10 11">
    <name type="scientific">Gonium pectorale</name>
    <name type="common">Green alga</name>
    <dbReference type="NCBI Taxonomy" id="33097"/>
    <lineage>
        <taxon>Eukaryota</taxon>
        <taxon>Viridiplantae</taxon>
        <taxon>Chlorophyta</taxon>
        <taxon>core chlorophytes</taxon>
        <taxon>Chlorophyceae</taxon>
        <taxon>CS clade</taxon>
        <taxon>Chlamydomonadales</taxon>
        <taxon>Volvocaceae</taxon>
        <taxon>Gonium</taxon>
    </lineage>
</organism>
<dbReference type="Gene3D" id="3.30.40.10">
    <property type="entry name" value="Zinc/RING finger domain, C3HC4 (zinc finger)"/>
    <property type="match status" value="1"/>
</dbReference>
<feature type="region of interest" description="Disordered" evidence="8">
    <location>
        <begin position="1982"/>
        <end position="2001"/>
    </location>
</feature>
<feature type="compositionally biased region" description="Low complexity" evidence="8">
    <location>
        <begin position="1272"/>
        <end position="1287"/>
    </location>
</feature>
<feature type="compositionally biased region" description="Gly residues" evidence="8">
    <location>
        <begin position="1019"/>
        <end position="1031"/>
    </location>
</feature>
<evidence type="ECO:0000256" key="1">
    <source>
        <dbReference type="ARBA" id="ARBA00008438"/>
    </source>
</evidence>
<feature type="compositionally biased region" description="Low complexity" evidence="8">
    <location>
        <begin position="1681"/>
        <end position="1695"/>
    </location>
</feature>
<feature type="compositionally biased region" description="Gly residues" evidence="8">
    <location>
        <begin position="1470"/>
        <end position="1490"/>
    </location>
</feature>
<dbReference type="InterPro" id="IPR000330">
    <property type="entry name" value="SNF2_N"/>
</dbReference>
<dbReference type="InterPro" id="IPR014001">
    <property type="entry name" value="Helicase_ATP-bd"/>
</dbReference>
<proteinExistence type="inferred from homology"/>
<feature type="compositionally biased region" description="Acidic residues" evidence="8">
    <location>
        <begin position="207"/>
        <end position="220"/>
    </location>
</feature>
<dbReference type="PROSITE" id="PS00518">
    <property type="entry name" value="ZF_RING_1"/>
    <property type="match status" value="1"/>
</dbReference>
<dbReference type="SUPFAM" id="SSF52540">
    <property type="entry name" value="P-loop containing nucleoside triphosphate hydrolases"/>
    <property type="match status" value="2"/>
</dbReference>
<dbReference type="Gene3D" id="3.40.50.10810">
    <property type="entry name" value="Tandem AAA-ATPase domain"/>
    <property type="match status" value="2"/>
</dbReference>
<feature type="compositionally biased region" description="Low complexity" evidence="8">
    <location>
        <begin position="250"/>
        <end position="274"/>
    </location>
</feature>
<keyword evidence="3 6" id="KW-0863">Zinc-finger</keyword>
<dbReference type="InterPro" id="IPR038718">
    <property type="entry name" value="SNF2-like_sf"/>
</dbReference>
<dbReference type="GO" id="GO:0005524">
    <property type="term" value="F:ATP binding"/>
    <property type="evidence" value="ECO:0007669"/>
    <property type="project" value="InterPro"/>
</dbReference>
<keyword evidence="5" id="KW-0862">Zinc</keyword>
<sequence length="2017" mass="207928">MLLGEVTAPLAFEEDAEEALQQQVLELAMEWLKEGKLQRPRYHTPAMAGPSSGGSFLWLHEKVELPAASIAGSAVGTQLVLYVADEGFIKFVLGKLPSAATLVVSLSIHTLPGGKHRALRLANTQPFGPLERIARYFAERDMRSLNESVRGGIRMNVRLYGPGLDERDGMVLKLDVRDENPYLYGDAGPMASSDGDGAKPVDGGSNGDEEEDEEDEEEANGDGGSAVSGRRVLGACRKRSRANKGNASSGAQGTGNAAGKAKAQAAPKQPQAATRARKRAKRNPVSESTPAMAATAAAAATVPAKAEAALKPAGMQKRAPLPDSTGSAPALAAPRPVCPVARDGRWHLGLEFVLEEEALDPTALNIDGINTHPPAEARGRMGATRGRDAGKKGLPEMLTVVMHVLLEYGTGLYIGPDCDGALNTGDAYTAGEAPPAAAATSSGAAAADGTAATGASASAAVAGPARNGEGAEAARNLDAILDSIQPADLPQALPPAAVVTHPKPFQLQGLEWMLRRERRGDAVGRSLLLLHPAWAQVVVGSSGLVLHVHRLAPHRVTPEFIPTPVGGTCGGFLCDEMGLGKSLQTLMLIVSNPPPAGWPAKPVPISAGSSSSGDAGAAAAAARPSRAPPVTALTEPPNGEPVPIATTLLVTPANLLNQWVEEIERHLQPGTLRWAVYKGREQSAELSARLGVAAATKAAAAAGASTEPDKEEEQALAGRRGTRALRQLASATPAHKTKLLPPALATGERGVALPVHSCDVVLVSYEVLRRELAMRHSSASSQLLPRLGFWRIVLDEAQLVANSNSVAAQVVSSLYRRHAWVVTGTPVSSSLGEVQGLCEFLSYEPYYHSQMWRNLVLLPYTQRTAIGPAVFRALLRGVMLRRTKSQVESQLALPPCLRVDINVNLAGVERAFYDVLKKRYLEALEPLRAGAGGPGGLAAGGAGPSGSGPAPRPARNGGAAGRSAAQLREERQRRASEREKEKEDRRPNAAYHRATAALVALRQSCCHPHIVRREADSGGQAGKGGKGGKASGGRRSMRQIMAKLVSDAYASFDQAVGLLFAARIQAAALREYQGAAGDVDGSAAPGAAAGGAEGPVAALQRTARLTADLVGATDLAAQARARGADGTIIQDRARETEGLSGRNAGSGGLAGTAQEEAEEQARDRRRRWQRLDLDCSLLRLYIACLKSPPGTLSLLAARASLRTAVEAQVNAMARSSRAAEDASRRSRAVMPLVTAATAAMAGWRARGGDERVAAAAAAAVAAATERKRKRAAAAGGAAGGAAATTAGDAEDDGAEDGVGAGEKDKGWEVKLDAGLRQLLTDLKAALSAARGEARAAARAAVEADWAADGGAGGPAAMRAVGNKAADKAVEACEPELTRALTAFAAAARLMVEAKEAARSAAEAEATVKEVAVAEAAAADTEEASASADVRAAADRVQALQDELNAVRLKLGMEPVDLLLAEAELRRGSRRQGGPGVGGGAAAAGAGGSRPGGSRLSGAGRPGRIRQRSARRRYSDSSESSEWSSSESDDSDVSTDDMGTFGRKGPKRSRGSGAEGGLNDDASKPRTPGAAAGLLQALGATAFQEAQFRAEPVIRTFQHLTSRAASQKAATAPGGAAAAAGAAARDPGAAGAADGSEADESRLQAHVREKWAALRHLLNQQEELGLTQPVAIPGMAPPDPAGPSGSAPAGAETSGSEPGCSGGRNPGSGATGSATGAAAPPDESVAAATAQEEFSCPICLDASDRRTVTTCGHTYCTDCIHDIVQAAPFAPHAASLSAQSKGSAPCPICRRRLTREDLMDSVSEAEALLIDAEVTYGADEYGAKVSALLEELRRMSSEDPGSKALVFSSWGRLLRLVQEALVSNGVRCASMVGGDPTARSAALSEFLHDPECRVLLLLKSTSGGAAGLTLTVAHTAFMMEPAVNPGLEAQAAARICRLGQDRPTRVVRIIATDTVEERVLALQRHKQQNGEVLAPAAAATAPGARNAGGAGAGGGGGTADNATEAVDSTVLLRFFDKL</sequence>
<feature type="compositionally biased region" description="Gly residues" evidence="8">
    <location>
        <begin position="935"/>
        <end position="946"/>
    </location>
</feature>
<feature type="compositionally biased region" description="Low complexity" evidence="8">
    <location>
        <begin position="1710"/>
        <end position="1725"/>
    </location>
</feature>
<dbReference type="PANTHER" id="PTHR45865">
    <property type="entry name" value="E3 UBIQUITIN-PROTEIN LIGASE SHPRH FAMILY MEMBER"/>
    <property type="match status" value="1"/>
</dbReference>
<evidence type="ECO:0000313" key="11">
    <source>
        <dbReference type="Proteomes" id="UP000075714"/>
    </source>
</evidence>
<feature type="compositionally biased region" description="Gly residues" evidence="8">
    <location>
        <begin position="1699"/>
        <end position="1709"/>
    </location>
</feature>
<feature type="compositionally biased region" description="Basic residues" evidence="8">
    <location>
        <begin position="1502"/>
        <end position="1511"/>
    </location>
</feature>
<evidence type="ECO:0000256" key="5">
    <source>
        <dbReference type="ARBA" id="ARBA00022833"/>
    </source>
</evidence>
<dbReference type="Gene3D" id="3.40.50.300">
    <property type="entry name" value="P-loop containing nucleotide triphosphate hydrolases"/>
    <property type="match status" value="1"/>
</dbReference>
<dbReference type="InterPro" id="IPR027370">
    <property type="entry name" value="Znf-RING_euk"/>
</dbReference>
<feature type="region of interest" description="Disordered" evidence="8">
    <location>
        <begin position="935"/>
        <end position="990"/>
    </location>
</feature>
<dbReference type="Proteomes" id="UP000075714">
    <property type="component" value="Unassembled WGS sequence"/>
</dbReference>
<evidence type="ECO:0000256" key="6">
    <source>
        <dbReference type="PROSITE-ProRule" id="PRU00175"/>
    </source>
</evidence>
<keyword evidence="4" id="KW-0378">Hydrolase</keyword>
<evidence type="ECO:0000256" key="4">
    <source>
        <dbReference type="ARBA" id="ARBA00022801"/>
    </source>
</evidence>
<evidence type="ECO:0000256" key="8">
    <source>
        <dbReference type="SAM" id="MobiDB-lite"/>
    </source>
</evidence>
<keyword evidence="11" id="KW-1185">Reference proteome</keyword>
<feature type="domain" description="RING-type" evidence="9">
    <location>
        <begin position="1735"/>
        <end position="1789"/>
    </location>
</feature>
<comment type="similarity">
    <text evidence="1">Belongs to the SNF2/RAD54 helicase family. RAD16 subfamily.</text>
</comment>
<dbReference type="InterPro" id="IPR013083">
    <property type="entry name" value="Znf_RING/FYVE/PHD"/>
</dbReference>
<feature type="region of interest" description="Disordered" evidence="8">
    <location>
        <begin position="1133"/>
        <end position="1161"/>
    </location>
</feature>
<evidence type="ECO:0000256" key="7">
    <source>
        <dbReference type="SAM" id="Coils"/>
    </source>
</evidence>
<dbReference type="OrthoDB" id="423559at2759"/>
<evidence type="ECO:0000259" key="9">
    <source>
        <dbReference type="PROSITE" id="PS50089"/>
    </source>
</evidence>
<dbReference type="Pfam" id="PF00176">
    <property type="entry name" value="SNF2-rel_dom"/>
    <property type="match status" value="1"/>
</dbReference>
<evidence type="ECO:0000256" key="2">
    <source>
        <dbReference type="ARBA" id="ARBA00022723"/>
    </source>
</evidence>
<dbReference type="GO" id="GO:0016787">
    <property type="term" value="F:hydrolase activity"/>
    <property type="evidence" value="ECO:0007669"/>
    <property type="project" value="UniProtKB-KW"/>
</dbReference>
<feature type="compositionally biased region" description="Low complexity" evidence="8">
    <location>
        <begin position="600"/>
        <end position="629"/>
    </location>
</feature>
<feature type="region of interest" description="Disordered" evidence="8">
    <location>
        <begin position="1620"/>
        <end position="1640"/>
    </location>
</feature>
<dbReference type="STRING" id="33097.A0A150GWX6"/>
<feature type="region of interest" description="Disordered" evidence="8">
    <location>
        <begin position="1272"/>
        <end position="1302"/>
    </location>
</feature>
<reference evidence="11" key="1">
    <citation type="journal article" date="2016" name="Nat. Commun.">
        <title>The Gonium pectorale genome demonstrates co-option of cell cycle regulation during the evolution of multicellularity.</title>
        <authorList>
            <person name="Hanschen E.R."/>
            <person name="Marriage T.N."/>
            <person name="Ferris P.J."/>
            <person name="Hamaji T."/>
            <person name="Toyoda A."/>
            <person name="Fujiyama A."/>
            <person name="Neme R."/>
            <person name="Noguchi H."/>
            <person name="Minakuchi Y."/>
            <person name="Suzuki M."/>
            <person name="Kawai-Toyooka H."/>
            <person name="Smith D.R."/>
            <person name="Sparks H."/>
            <person name="Anderson J."/>
            <person name="Bakaric R."/>
            <person name="Luria V."/>
            <person name="Karger A."/>
            <person name="Kirschner M.W."/>
            <person name="Durand P.M."/>
            <person name="Michod R.E."/>
            <person name="Nozaki H."/>
            <person name="Olson B.J."/>
        </authorList>
    </citation>
    <scope>NUCLEOTIDE SEQUENCE [LARGE SCALE GENOMIC DNA]</scope>
    <source>
        <strain evidence="11">NIES-2863</strain>
    </source>
</reference>
<feature type="region of interest" description="Disordered" evidence="8">
    <location>
        <begin position="1012"/>
        <end position="1034"/>
    </location>
</feature>
<dbReference type="InterPro" id="IPR049730">
    <property type="entry name" value="SNF2/RAD54-like_C"/>
</dbReference>
<dbReference type="Pfam" id="PF00271">
    <property type="entry name" value="Helicase_C"/>
    <property type="match status" value="1"/>
</dbReference>
<dbReference type="SMART" id="SM00487">
    <property type="entry name" value="DEXDc"/>
    <property type="match status" value="1"/>
</dbReference>
<feature type="region of interest" description="Disordered" evidence="8">
    <location>
        <begin position="1468"/>
        <end position="1568"/>
    </location>
</feature>
<comment type="caution">
    <text evidence="10">The sequence shown here is derived from an EMBL/GenBank/DDBJ whole genome shotgun (WGS) entry which is preliminary data.</text>
</comment>
<dbReference type="PANTHER" id="PTHR45865:SF1">
    <property type="entry name" value="E3 UBIQUITIN-PROTEIN LIGASE SHPRH"/>
    <property type="match status" value="1"/>
</dbReference>
<dbReference type="InterPro" id="IPR001650">
    <property type="entry name" value="Helicase_C-like"/>
</dbReference>
<feature type="compositionally biased region" description="Basic and acidic residues" evidence="8">
    <location>
        <begin position="375"/>
        <end position="390"/>
    </location>
</feature>
<feature type="compositionally biased region" description="Low complexity" evidence="8">
    <location>
        <begin position="1620"/>
        <end position="1634"/>
    </location>
</feature>
<dbReference type="PROSITE" id="PS50089">
    <property type="entry name" value="ZF_RING_2"/>
    <property type="match status" value="1"/>
</dbReference>
<feature type="region of interest" description="Disordered" evidence="8">
    <location>
        <begin position="600"/>
        <end position="639"/>
    </location>
</feature>
<feature type="compositionally biased region" description="Low complexity" evidence="8">
    <location>
        <begin position="1516"/>
        <end position="1525"/>
    </location>
</feature>
<dbReference type="SMART" id="SM00184">
    <property type="entry name" value="RING"/>
    <property type="match status" value="1"/>
</dbReference>
<dbReference type="SUPFAM" id="SSF57850">
    <property type="entry name" value="RING/U-box"/>
    <property type="match status" value="1"/>
</dbReference>
<dbReference type="InterPro" id="IPR001841">
    <property type="entry name" value="Znf_RING"/>
</dbReference>
<dbReference type="CDD" id="cd18008">
    <property type="entry name" value="DEXDc_SHPRH-like"/>
    <property type="match status" value="1"/>
</dbReference>
<dbReference type="InterPro" id="IPR017907">
    <property type="entry name" value="Znf_RING_CS"/>
</dbReference>
<evidence type="ECO:0000313" key="10">
    <source>
        <dbReference type="EMBL" id="KXZ54387.1"/>
    </source>
</evidence>